<dbReference type="AlphaFoldDB" id="A0A139BPE6"/>
<evidence type="ECO:0000313" key="2">
    <source>
        <dbReference type="Proteomes" id="UP000070578"/>
    </source>
</evidence>
<name>A0A139BPE6_9PROT</name>
<protein>
    <submittedName>
        <fullName evidence="1">Uncharacterized protein</fullName>
    </submittedName>
</protein>
<reference evidence="1 2" key="1">
    <citation type="submission" date="2016-02" db="EMBL/GenBank/DDBJ databases">
        <authorList>
            <person name="Wen L."/>
            <person name="He K."/>
            <person name="Yang H."/>
        </authorList>
    </citation>
    <scope>NUCLEOTIDE SEQUENCE [LARGE SCALE GENOMIC DNA]</scope>
    <source>
        <strain evidence="1">ShG14-8</strain>
    </source>
</reference>
<gene>
    <name evidence="1" type="ORF">AWT59_3033</name>
</gene>
<comment type="caution">
    <text evidence="1">The sequence shown here is derived from an EMBL/GenBank/DDBJ whole genome shotgun (WGS) entry which is preliminary data.</text>
</comment>
<sequence length="133" mass="15264">MGVLNDMAENLCKQHFDFVMAENKKKTWAEKSVLYAQPRARDNTLAVVWFVVRWYGSKAANTRRMQKKVIIKPKNKHGYTTATLVNKARHWEADMVIEVEQELIPIRREAALLAKAIGQLNQIIKAAKTGKSR</sequence>
<dbReference type="Pfam" id="PF19456">
    <property type="entry name" value="MobI"/>
    <property type="match status" value="1"/>
</dbReference>
<reference evidence="1 2" key="2">
    <citation type="submission" date="2016-03" db="EMBL/GenBank/DDBJ databases">
        <title>New uncultured bacterium of the family Gallionellaceae from acid mine drainage: description and reconstruction of genome based on metagenomic analysis of microbial community.</title>
        <authorList>
            <person name="Kadnikov V."/>
            <person name="Ivasenko D."/>
            <person name="Beletsky A."/>
            <person name="Mardanov A."/>
            <person name="Danilova E."/>
            <person name="Pimenov N."/>
            <person name="Karnachuk O."/>
            <person name="Ravin N."/>
        </authorList>
    </citation>
    <scope>NUCLEOTIDE SEQUENCE [LARGE SCALE GENOMIC DNA]</scope>
    <source>
        <strain evidence="1">ShG14-8</strain>
    </source>
</reference>
<accession>A0A139BPE6</accession>
<dbReference type="EMBL" id="LSLI01000133">
    <property type="protein sequence ID" value="KXS30839.1"/>
    <property type="molecule type" value="Genomic_DNA"/>
</dbReference>
<dbReference type="Proteomes" id="UP000070578">
    <property type="component" value="Unassembled WGS sequence"/>
</dbReference>
<proteinExistence type="predicted"/>
<organism evidence="1 2">
    <name type="scientific">Candidatus Gallionella acididurans</name>
    <dbReference type="NCBI Taxonomy" id="1796491"/>
    <lineage>
        <taxon>Bacteria</taxon>
        <taxon>Pseudomonadati</taxon>
        <taxon>Pseudomonadota</taxon>
        <taxon>Betaproteobacteria</taxon>
        <taxon>Nitrosomonadales</taxon>
        <taxon>Gallionellaceae</taxon>
        <taxon>Gallionella</taxon>
    </lineage>
</organism>
<dbReference type="InterPro" id="IPR045809">
    <property type="entry name" value="MobI"/>
</dbReference>
<evidence type="ECO:0000313" key="1">
    <source>
        <dbReference type="EMBL" id="KXS30839.1"/>
    </source>
</evidence>